<keyword evidence="6" id="KW-1185">Reference proteome</keyword>
<proteinExistence type="predicted"/>
<dbReference type="Gene3D" id="3.40.50.1820">
    <property type="entry name" value="alpha/beta hydrolase"/>
    <property type="match status" value="1"/>
</dbReference>
<keyword evidence="1" id="KW-0378">Hydrolase</keyword>
<dbReference type="Pfam" id="PF03403">
    <property type="entry name" value="PAF-AH_p_II"/>
    <property type="match status" value="1"/>
</dbReference>
<keyword evidence="4" id="KW-0732">Signal</keyword>
<keyword evidence="2" id="KW-0442">Lipid degradation</keyword>
<accession>A0A7K1KTY7</accession>
<evidence type="ECO:0000256" key="4">
    <source>
        <dbReference type="SAM" id="SignalP"/>
    </source>
</evidence>
<name>A0A7K1KTY7_9ACTN</name>
<dbReference type="AlphaFoldDB" id="A0A7K1KTY7"/>
<evidence type="ECO:0000256" key="1">
    <source>
        <dbReference type="ARBA" id="ARBA00022801"/>
    </source>
</evidence>
<evidence type="ECO:0000313" key="5">
    <source>
        <dbReference type="EMBL" id="MUN35654.1"/>
    </source>
</evidence>
<dbReference type="EMBL" id="WOFH01000001">
    <property type="protein sequence ID" value="MUN35654.1"/>
    <property type="molecule type" value="Genomic_DNA"/>
</dbReference>
<feature type="chain" id="PRO_5029695229" evidence="4">
    <location>
        <begin position="30"/>
        <end position="418"/>
    </location>
</feature>
<dbReference type="SUPFAM" id="SSF53474">
    <property type="entry name" value="alpha/beta-Hydrolases"/>
    <property type="match status" value="1"/>
</dbReference>
<organism evidence="5 6">
    <name type="scientific">Actinomadura litoris</name>
    <dbReference type="NCBI Taxonomy" id="2678616"/>
    <lineage>
        <taxon>Bacteria</taxon>
        <taxon>Bacillati</taxon>
        <taxon>Actinomycetota</taxon>
        <taxon>Actinomycetes</taxon>
        <taxon>Streptosporangiales</taxon>
        <taxon>Thermomonosporaceae</taxon>
        <taxon>Actinomadura</taxon>
    </lineage>
</organism>
<dbReference type="Proteomes" id="UP000432015">
    <property type="component" value="Unassembled WGS sequence"/>
</dbReference>
<dbReference type="InterPro" id="IPR029058">
    <property type="entry name" value="AB_hydrolase_fold"/>
</dbReference>
<dbReference type="PANTHER" id="PTHR10272">
    <property type="entry name" value="PLATELET-ACTIVATING FACTOR ACETYLHYDROLASE"/>
    <property type="match status" value="1"/>
</dbReference>
<dbReference type="PANTHER" id="PTHR10272:SF0">
    <property type="entry name" value="PLATELET-ACTIVATING FACTOR ACETYLHYDROLASE"/>
    <property type="match status" value="1"/>
</dbReference>
<gene>
    <name evidence="5" type="ORF">GNZ18_03445</name>
</gene>
<dbReference type="GO" id="GO:0003847">
    <property type="term" value="F:1-alkyl-2-acetylglycerophosphocholine esterase activity"/>
    <property type="evidence" value="ECO:0007669"/>
    <property type="project" value="TreeGrafter"/>
</dbReference>
<keyword evidence="3" id="KW-0443">Lipid metabolism</keyword>
<sequence length="418" mass="45473">MMSRRAVLAAGVVSVLGATSFVQPGTASATEPARKVRLSLPAPTGKAEVGTTDLHLVDRSRRDPWVSSKPYRELMVTVRYPARATLDYPVVPQMPAKAAEHFDTVVSEGDDPLVPAGRVDWAATSTHSYAGAPVDRWGGRHPVVLYSPGHRTPRALGTLLAEDLASRGYVVVSMDHTYDPSEVEFPGGRVEPHAQPHETPENIGALLAKEVATRSDDARFVLDEITRLNRGHNPDAGQRPLPRGLRGAMDLSRIGMFGHSLGGAASAQTMHDDRRVGAGMNMDGGMLFNGTPIGSVFKNGLSRPFLLMNSDPFDHTAPELQPFWNNLRGWRRNTQLKGSAHNSYTDLVAQVPQLFKAGLISREGVIQTIGTDDPSRAARALDAERAVAGSFFDLQLRHRDDHLLDGPTPRFPDLRFVP</sequence>
<feature type="signal peptide" evidence="4">
    <location>
        <begin position="1"/>
        <end position="29"/>
    </location>
</feature>
<dbReference type="GO" id="GO:0016042">
    <property type="term" value="P:lipid catabolic process"/>
    <property type="evidence" value="ECO:0007669"/>
    <property type="project" value="UniProtKB-KW"/>
</dbReference>
<comment type="caution">
    <text evidence="5">The sequence shown here is derived from an EMBL/GenBank/DDBJ whole genome shotgun (WGS) entry which is preliminary data.</text>
</comment>
<evidence type="ECO:0000256" key="2">
    <source>
        <dbReference type="ARBA" id="ARBA00022963"/>
    </source>
</evidence>
<evidence type="ECO:0000256" key="3">
    <source>
        <dbReference type="ARBA" id="ARBA00023098"/>
    </source>
</evidence>
<reference evidence="5 6" key="1">
    <citation type="submission" date="2019-11" db="EMBL/GenBank/DDBJ databases">
        <authorList>
            <person name="Cao P."/>
        </authorList>
    </citation>
    <scope>NUCLEOTIDE SEQUENCE [LARGE SCALE GENOMIC DNA]</scope>
    <source>
        <strain evidence="5 6">NEAU-AAG5</strain>
    </source>
</reference>
<protein>
    <submittedName>
        <fullName evidence="5">Lipase</fullName>
    </submittedName>
</protein>
<evidence type="ECO:0000313" key="6">
    <source>
        <dbReference type="Proteomes" id="UP000432015"/>
    </source>
</evidence>